<dbReference type="AlphaFoldDB" id="A3ZZT3"/>
<accession>A3ZZT3</accession>
<name>A3ZZT3_9BACT</name>
<dbReference type="EMBL" id="AANZ01000025">
    <property type="protein sequence ID" value="EAQ78032.1"/>
    <property type="molecule type" value="Genomic_DNA"/>
</dbReference>
<dbReference type="Proteomes" id="UP000004358">
    <property type="component" value="Unassembled WGS sequence"/>
</dbReference>
<gene>
    <name evidence="1" type="ORF">DSM3645_16330</name>
</gene>
<evidence type="ECO:0000313" key="2">
    <source>
        <dbReference type="Proteomes" id="UP000004358"/>
    </source>
</evidence>
<evidence type="ECO:0000313" key="1">
    <source>
        <dbReference type="EMBL" id="EAQ78032.1"/>
    </source>
</evidence>
<dbReference type="HOGENOM" id="CLU_3414544_0_0_0"/>
<comment type="caution">
    <text evidence="1">The sequence shown here is derived from an EMBL/GenBank/DDBJ whole genome shotgun (WGS) entry which is preliminary data.</text>
</comment>
<proteinExistence type="predicted"/>
<sequence>MEDDSITNNPLDADYDIARKFDSRRFR</sequence>
<reference evidence="1 2" key="1">
    <citation type="submission" date="2006-02" db="EMBL/GenBank/DDBJ databases">
        <authorList>
            <person name="Amann R."/>
            <person name="Ferriera S."/>
            <person name="Johnson J."/>
            <person name="Kravitz S."/>
            <person name="Halpern A."/>
            <person name="Remington K."/>
            <person name="Beeson K."/>
            <person name="Tran B."/>
            <person name="Rogers Y.-H."/>
            <person name="Friedman R."/>
            <person name="Venter J.C."/>
        </authorList>
    </citation>
    <scope>NUCLEOTIDE SEQUENCE [LARGE SCALE GENOMIC DNA]</scope>
    <source>
        <strain evidence="1 2">DSM 3645</strain>
    </source>
</reference>
<protein>
    <submittedName>
        <fullName evidence="1">Uncharacterized protein</fullName>
    </submittedName>
</protein>
<organism evidence="1 2">
    <name type="scientific">Blastopirellula marina DSM 3645</name>
    <dbReference type="NCBI Taxonomy" id="314230"/>
    <lineage>
        <taxon>Bacteria</taxon>
        <taxon>Pseudomonadati</taxon>
        <taxon>Planctomycetota</taxon>
        <taxon>Planctomycetia</taxon>
        <taxon>Pirellulales</taxon>
        <taxon>Pirellulaceae</taxon>
        <taxon>Blastopirellula</taxon>
    </lineage>
</organism>